<reference evidence="2 3" key="1">
    <citation type="submission" date="2008-12" db="EMBL/GenBank/DDBJ databases">
        <title>Complete sequence of plasmid2 of Methylobacterium chloromethanicum CM4.</title>
        <authorList>
            <consortium name="US DOE Joint Genome Institute"/>
            <person name="Lucas S."/>
            <person name="Copeland A."/>
            <person name="Lapidus A."/>
            <person name="Glavina del Rio T."/>
            <person name="Dalin E."/>
            <person name="Tice H."/>
            <person name="Bruce D."/>
            <person name="Goodwin L."/>
            <person name="Pitluck S."/>
            <person name="Chertkov O."/>
            <person name="Brettin T."/>
            <person name="Detter J.C."/>
            <person name="Han C."/>
            <person name="Larimer F."/>
            <person name="Land M."/>
            <person name="Hauser L."/>
            <person name="Kyrpides N."/>
            <person name="Mikhailova N."/>
            <person name="Marx C."/>
            <person name="Richardson P."/>
        </authorList>
    </citation>
    <scope>NUCLEOTIDE SEQUENCE [LARGE SCALE GENOMIC DNA]</scope>
    <source>
        <strain evidence="3">CM4 / NCIMB 13688</strain>
        <plasmid evidence="2 3">pCMU02</plasmid>
    </source>
</reference>
<dbReference type="HOGENOM" id="CLU_2382787_0_0_5"/>
<gene>
    <name evidence="2" type="ordered locus">Mchl_5748</name>
</gene>
<geneLocation type="plasmid" evidence="2 3">
    <name>pCMU02</name>
</geneLocation>
<reference evidence="2 3" key="2">
    <citation type="journal article" date="2012" name="J. Bacteriol.">
        <title>Complete genome sequences of six strains of the genus Methylobacterium.</title>
        <authorList>
            <person name="Marx C.J."/>
            <person name="Bringel F."/>
            <person name="Chistoserdova L."/>
            <person name="Moulin L."/>
            <person name="Farhan Ul Haque M."/>
            <person name="Fleischman D.E."/>
            <person name="Gruffaz C."/>
            <person name="Jourand P."/>
            <person name="Knief C."/>
            <person name="Lee M.C."/>
            <person name="Muller E.E."/>
            <person name="Nadalig T."/>
            <person name="Peyraud R."/>
            <person name="Roselli S."/>
            <person name="Russ L."/>
            <person name="Goodwin L.A."/>
            <person name="Ivanova N."/>
            <person name="Kyrpides N."/>
            <person name="Lajus A."/>
            <person name="Land M.L."/>
            <person name="Medigue C."/>
            <person name="Mikhailova N."/>
            <person name="Nolan M."/>
            <person name="Woyke T."/>
            <person name="Stolyar S."/>
            <person name="Vorholt J.A."/>
            <person name="Vuilleumier S."/>
        </authorList>
    </citation>
    <scope>NUCLEOTIDE SEQUENCE [LARGE SCALE GENOMIC DNA]</scope>
    <source>
        <strain evidence="3">CM4 / NCIMB 13688</strain>
        <plasmid evidence="2 3">pCMU02</plasmid>
    </source>
</reference>
<feature type="compositionally biased region" description="Pro residues" evidence="1">
    <location>
        <begin position="68"/>
        <end position="83"/>
    </location>
</feature>
<dbReference type="AlphaFoldDB" id="B7L3Q2"/>
<evidence type="ECO:0000313" key="2">
    <source>
        <dbReference type="EMBL" id="ACK86460.1"/>
    </source>
</evidence>
<dbReference type="KEGG" id="mch:Mchl_5748"/>
<evidence type="ECO:0000256" key="1">
    <source>
        <dbReference type="SAM" id="MobiDB-lite"/>
    </source>
</evidence>
<dbReference type="EMBL" id="CP001300">
    <property type="protein sequence ID" value="ACK86460.1"/>
    <property type="molecule type" value="Genomic_DNA"/>
</dbReference>
<name>B7L3Q2_METC4</name>
<proteinExistence type="predicted"/>
<accession>B7L3Q2</accession>
<keyword evidence="2" id="KW-0614">Plasmid</keyword>
<organism evidence="2 3">
    <name type="scientific">Methylorubrum extorquens (strain CM4 / NCIMB 13688)</name>
    <name type="common">Methylobacterium extorquens</name>
    <dbReference type="NCBI Taxonomy" id="440085"/>
    <lineage>
        <taxon>Bacteria</taxon>
        <taxon>Pseudomonadati</taxon>
        <taxon>Pseudomonadota</taxon>
        <taxon>Alphaproteobacteria</taxon>
        <taxon>Hyphomicrobiales</taxon>
        <taxon>Methylobacteriaceae</taxon>
        <taxon>Methylorubrum</taxon>
    </lineage>
</organism>
<sequence>MRDASTLALAVADKLEADAAPTRARITDEMIGMFLWHRAGIRNEQALATLINRVRAIIDGRARRPRPANDPAPRVPRTRPAPAPVQLSFALETA</sequence>
<protein>
    <submittedName>
        <fullName evidence="2">Uncharacterized protein</fullName>
    </submittedName>
</protein>
<evidence type="ECO:0000313" key="3">
    <source>
        <dbReference type="Proteomes" id="UP000002385"/>
    </source>
</evidence>
<dbReference type="Proteomes" id="UP000002385">
    <property type="component" value="Plasmid pCMU02"/>
</dbReference>
<feature type="region of interest" description="Disordered" evidence="1">
    <location>
        <begin position="62"/>
        <end position="87"/>
    </location>
</feature>